<sequence>MMTRSPATLVKQAQEQELLARDDFRRQLHAASKHMSQRALAARLGISQPAIAQRLQGYTSDYDTRPVETMQSCAQSICESLGCPSEPLSTRLRLVGQAISDFRALTQPHDQRFFLREPQSTGDTRWDALLAGVAAREARRVGMPIPLWTTDDSRFLDRPWFPTETLSLRAIAFEASPSDFAIRHVYLDPAELESV</sequence>
<dbReference type="InterPro" id="IPR010982">
    <property type="entry name" value="Lambda_DNA-bd_dom_sf"/>
</dbReference>
<dbReference type="GO" id="GO:0003677">
    <property type="term" value="F:DNA binding"/>
    <property type="evidence" value="ECO:0007669"/>
    <property type="project" value="InterPro"/>
</dbReference>
<dbReference type="OrthoDB" id="5115082at2"/>
<dbReference type="AlphaFoldDB" id="A0A2L2BPU3"/>
<reference evidence="1 2" key="1">
    <citation type="submission" date="2018-02" db="EMBL/GenBank/DDBJ databases">
        <title>Complete genome of the streamlined marine actinobacterium Pontimonas salivibrio CL-TW6 adapted to coastal planktonic lifestype.</title>
        <authorList>
            <person name="Cho B.C."/>
            <person name="Hardies S.C."/>
            <person name="Jang G.I."/>
            <person name="Hwang C.Y."/>
        </authorList>
    </citation>
    <scope>NUCLEOTIDE SEQUENCE [LARGE SCALE GENOMIC DNA]</scope>
    <source>
        <strain evidence="1 2">CL-TW6</strain>
    </source>
</reference>
<dbReference type="Gene3D" id="1.10.260.40">
    <property type="entry name" value="lambda repressor-like DNA-binding domains"/>
    <property type="match status" value="1"/>
</dbReference>
<keyword evidence="2" id="KW-1185">Reference proteome</keyword>
<proteinExistence type="predicted"/>
<dbReference type="Proteomes" id="UP000243077">
    <property type="component" value="Chromosome"/>
</dbReference>
<dbReference type="SUPFAM" id="SSF47413">
    <property type="entry name" value="lambda repressor-like DNA-binding domains"/>
    <property type="match status" value="1"/>
</dbReference>
<evidence type="ECO:0000313" key="1">
    <source>
        <dbReference type="EMBL" id="AVG23691.1"/>
    </source>
</evidence>
<evidence type="ECO:0000313" key="2">
    <source>
        <dbReference type="Proteomes" id="UP000243077"/>
    </source>
</evidence>
<dbReference type="CDD" id="cd00093">
    <property type="entry name" value="HTH_XRE"/>
    <property type="match status" value="1"/>
</dbReference>
<dbReference type="RefSeq" id="WP_104913264.1">
    <property type="nucleotide sequence ID" value="NZ_CP026923.1"/>
</dbReference>
<dbReference type="EMBL" id="CP026923">
    <property type="protein sequence ID" value="AVG23691.1"/>
    <property type="molecule type" value="Genomic_DNA"/>
</dbReference>
<protein>
    <submittedName>
        <fullName evidence="1">Antitoxin</fullName>
    </submittedName>
</protein>
<organism evidence="1 2">
    <name type="scientific">Pontimonas salivibrio</name>
    <dbReference type="NCBI Taxonomy" id="1159327"/>
    <lineage>
        <taxon>Bacteria</taxon>
        <taxon>Bacillati</taxon>
        <taxon>Actinomycetota</taxon>
        <taxon>Actinomycetes</taxon>
        <taxon>Micrococcales</taxon>
        <taxon>Microbacteriaceae</taxon>
        <taxon>Pontimonas</taxon>
    </lineage>
</organism>
<name>A0A2L2BPU3_9MICO</name>
<dbReference type="KEGG" id="psai:C3B54_11709"/>
<gene>
    <name evidence="1" type="ORF">C3B54_11709</name>
</gene>
<dbReference type="InterPro" id="IPR001387">
    <property type="entry name" value="Cro/C1-type_HTH"/>
</dbReference>
<accession>A0A2L2BPU3</accession>